<dbReference type="OrthoDB" id="10435135at2759"/>
<protein>
    <submittedName>
        <fullName evidence="1">Uncharacterized protein</fullName>
    </submittedName>
</protein>
<proteinExistence type="predicted"/>
<name>A0A0L0TB31_ALLM3</name>
<organism evidence="1 2">
    <name type="scientific">Allomyces macrogynus (strain ATCC 38327)</name>
    <name type="common">Allomyces javanicus var. macrogynus</name>
    <dbReference type="NCBI Taxonomy" id="578462"/>
    <lineage>
        <taxon>Eukaryota</taxon>
        <taxon>Fungi</taxon>
        <taxon>Fungi incertae sedis</taxon>
        <taxon>Blastocladiomycota</taxon>
        <taxon>Blastocladiomycetes</taxon>
        <taxon>Blastocladiales</taxon>
        <taxon>Blastocladiaceae</taxon>
        <taxon>Allomyces</taxon>
    </lineage>
</organism>
<gene>
    <name evidence="1" type="ORF">AMAG_15925</name>
</gene>
<evidence type="ECO:0000313" key="1">
    <source>
        <dbReference type="EMBL" id="KNE71983.1"/>
    </source>
</evidence>
<keyword evidence="2" id="KW-1185">Reference proteome</keyword>
<reference evidence="2" key="2">
    <citation type="submission" date="2009-11" db="EMBL/GenBank/DDBJ databases">
        <title>The Genome Sequence of Allomyces macrogynus strain ATCC 38327.</title>
        <authorList>
            <consortium name="The Broad Institute Genome Sequencing Platform"/>
            <person name="Russ C."/>
            <person name="Cuomo C."/>
            <person name="Shea T."/>
            <person name="Young S.K."/>
            <person name="Zeng Q."/>
            <person name="Koehrsen M."/>
            <person name="Haas B."/>
            <person name="Borodovsky M."/>
            <person name="Guigo R."/>
            <person name="Alvarado L."/>
            <person name="Berlin A."/>
            <person name="Borenstein D."/>
            <person name="Chen Z."/>
            <person name="Engels R."/>
            <person name="Freedman E."/>
            <person name="Gellesch M."/>
            <person name="Goldberg J."/>
            <person name="Griggs A."/>
            <person name="Gujja S."/>
            <person name="Heiman D."/>
            <person name="Hepburn T."/>
            <person name="Howarth C."/>
            <person name="Jen D."/>
            <person name="Larson L."/>
            <person name="Lewis B."/>
            <person name="Mehta T."/>
            <person name="Park D."/>
            <person name="Pearson M."/>
            <person name="Roberts A."/>
            <person name="Saif S."/>
            <person name="Shenoy N."/>
            <person name="Sisk P."/>
            <person name="Stolte C."/>
            <person name="Sykes S."/>
            <person name="Walk T."/>
            <person name="White J."/>
            <person name="Yandava C."/>
            <person name="Burger G."/>
            <person name="Gray M.W."/>
            <person name="Holland P.W.H."/>
            <person name="King N."/>
            <person name="Lang F.B.F."/>
            <person name="Roger A.J."/>
            <person name="Ruiz-Trillo I."/>
            <person name="Lander E."/>
            <person name="Nusbaum C."/>
        </authorList>
    </citation>
    <scope>NUCLEOTIDE SEQUENCE [LARGE SCALE GENOMIC DNA]</scope>
    <source>
        <strain evidence="2">ATCC 38327</strain>
    </source>
</reference>
<dbReference type="VEuPathDB" id="FungiDB:AMAG_15925"/>
<dbReference type="AlphaFoldDB" id="A0A0L0TB31"/>
<reference evidence="1 2" key="1">
    <citation type="submission" date="2009-11" db="EMBL/GenBank/DDBJ databases">
        <title>Annotation of Allomyces macrogynus ATCC 38327.</title>
        <authorList>
            <consortium name="The Broad Institute Genome Sequencing Platform"/>
            <person name="Russ C."/>
            <person name="Cuomo C."/>
            <person name="Burger G."/>
            <person name="Gray M.W."/>
            <person name="Holland P.W.H."/>
            <person name="King N."/>
            <person name="Lang F.B.F."/>
            <person name="Roger A.J."/>
            <person name="Ruiz-Trillo I."/>
            <person name="Young S.K."/>
            <person name="Zeng Q."/>
            <person name="Gargeya S."/>
            <person name="Fitzgerald M."/>
            <person name="Haas B."/>
            <person name="Abouelleil A."/>
            <person name="Alvarado L."/>
            <person name="Arachchi H.M."/>
            <person name="Berlin A."/>
            <person name="Chapman S.B."/>
            <person name="Gearin G."/>
            <person name="Goldberg J."/>
            <person name="Griggs A."/>
            <person name="Gujja S."/>
            <person name="Hansen M."/>
            <person name="Heiman D."/>
            <person name="Howarth C."/>
            <person name="Larimer J."/>
            <person name="Lui A."/>
            <person name="MacDonald P.J.P."/>
            <person name="McCowen C."/>
            <person name="Montmayeur A."/>
            <person name="Murphy C."/>
            <person name="Neiman D."/>
            <person name="Pearson M."/>
            <person name="Priest M."/>
            <person name="Roberts A."/>
            <person name="Saif S."/>
            <person name="Shea T."/>
            <person name="Sisk P."/>
            <person name="Stolte C."/>
            <person name="Sykes S."/>
            <person name="Wortman J."/>
            <person name="Nusbaum C."/>
            <person name="Birren B."/>
        </authorList>
    </citation>
    <scope>NUCLEOTIDE SEQUENCE [LARGE SCALE GENOMIC DNA]</scope>
    <source>
        <strain evidence="1 2">ATCC 38327</strain>
    </source>
</reference>
<evidence type="ECO:0000313" key="2">
    <source>
        <dbReference type="Proteomes" id="UP000054350"/>
    </source>
</evidence>
<dbReference type="Proteomes" id="UP000054350">
    <property type="component" value="Unassembled WGS sequence"/>
</dbReference>
<sequence>MTKHQDLSTFIAANFLKVIVPASDPFTLIYCNELFLINAFPLMAIHNPITMCRVAMFSNLDRKSLEDCIKRCLSYLTDPDELLGELATILGDLPQFPEPREELLRLSVKLYPLTLLDDLEHLLGELMILVEELSPLPVPDKVIQLMTALDEAMNFAQATGHYVHISVHADNSSQASRTLNHRLWYSEPLQFTISTTYVLVRLDAGMEPMAKLVLNTPVTSLELHEHVQAALPYLEVMHPFEMFVAAMDASGVAGIAGHASDDAAWDLIDKSGAAT</sequence>
<accession>A0A0L0TB31</accession>
<dbReference type="EMBL" id="GG745376">
    <property type="protein sequence ID" value="KNE71983.1"/>
    <property type="molecule type" value="Genomic_DNA"/>
</dbReference>